<evidence type="ECO:0000256" key="1">
    <source>
        <dbReference type="ARBA" id="ARBA00023002"/>
    </source>
</evidence>
<comment type="caution">
    <text evidence="2">The sequence shown here is derived from an EMBL/GenBank/DDBJ whole genome shotgun (WGS) entry which is preliminary data.</text>
</comment>
<protein>
    <recommendedName>
        <fullName evidence="4">Short-chain dehydrogenase/reductase family protein</fullName>
    </recommendedName>
</protein>
<evidence type="ECO:0000313" key="2">
    <source>
        <dbReference type="EMBL" id="KAF4977656.1"/>
    </source>
</evidence>
<name>A0A8H4UIW1_9HYPO</name>
<gene>
    <name evidence="2" type="ORF">FZEAL_5846</name>
</gene>
<evidence type="ECO:0008006" key="4">
    <source>
        <dbReference type="Google" id="ProtNLM"/>
    </source>
</evidence>
<sequence>MTPKSLDLKPASYSFFQSQFTKPVWPSKETSLAGATAIITGGNSGIGFAGTRALLSLNLRRLIIAVRTPAKGEAAASTLREKFPNAKIDVWQIDMLSFKSIQAFAEKCKTLDRLDLAILNAGTAESKFKKSSDGHETTFQVNYLSTVLLASLLLPILKQKSPSGRPGRLSLVNSGTSLAAKFPMATSEGVLSYFDDETTFNALTAYARSKALAHFWILKLAERVKPEDVVVNLVDPGLVKGTSLDRNFNFVFNAIVTAIKFVVARTKEQGASTFVNAAVVQGKESHGCYIQDWKIFPYTAPAYGEEGRALADRIWDETLDVLSFADIDGVIESLSS</sequence>
<keyword evidence="1" id="KW-0560">Oxidoreductase</keyword>
<accession>A0A8H4UIW1</accession>
<dbReference type="PANTHER" id="PTHR43157">
    <property type="entry name" value="PHOSPHATIDYLINOSITOL-GLYCAN BIOSYNTHESIS CLASS F PROTEIN-RELATED"/>
    <property type="match status" value="1"/>
</dbReference>
<reference evidence="2" key="1">
    <citation type="journal article" date="2020" name="BMC Genomics">
        <title>Correction to: Identification and distribution of gene clusters required for synthesis of sphingolipid metabolism inhibitors in diverse species of the filamentous fungus Fusarium.</title>
        <authorList>
            <person name="Kim H.S."/>
            <person name="Lohmar J.M."/>
            <person name="Busman M."/>
            <person name="Brown D.W."/>
            <person name="Naumann T.A."/>
            <person name="Divon H.H."/>
            <person name="Lysoe E."/>
            <person name="Uhlig S."/>
            <person name="Proctor R.H."/>
        </authorList>
    </citation>
    <scope>NUCLEOTIDE SEQUENCE</scope>
    <source>
        <strain evidence="2">NRRL 22465</strain>
    </source>
</reference>
<dbReference type="SUPFAM" id="SSF51735">
    <property type="entry name" value="NAD(P)-binding Rossmann-fold domains"/>
    <property type="match status" value="1"/>
</dbReference>
<dbReference type="InterPro" id="IPR036291">
    <property type="entry name" value="NAD(P)-bd_dom_sf"/>
</dbReference>
<dbReference type="EMBL" id="JABEYC010000424">
    <property type="protein sequence ID" value="KAF4977656.1"/>
    <property type="molecule type" value="Genomic_DNA"/>
</dbReference>
<reference evidence="2" key="2">
    <citation type="submission" date="2020-05" db="EMBL/GenBank/DDBJ databases">
        <authorList>
            <person name="Kim H.-S."/>
            <person name="Proctor R.H."/>
            <person name="Brown D.W."/>
        </authorList>
    </citation>
    <scope>NUCLEOTIDE SEQUENCE</scope>
    <source>
        <strain evidence="2">NRRL 22465</strain>
    </source>
</reference>
<dbReference type="PANTHER" id="PTHR43157:SF35">
    <property type="entry name" value="DEHYDROGENASE_REDUCTASE FAMILY PROTEIN, PUTATIVE-RELATED"/>
    <property type="match status" value="1"/>
</dbReference>
<dbReference type="Pfam" id="PF00106">
    <property type="entry name" value="adh_short"/>
    <property type="match status" value="1"/>
</dbReference>
<dbReference type="GO" id="GO:0016491">
    <property type="term" value="F:oxidoreductase activity"/>
    <property type="evidence" value="ECO:0007669"/>
    <property type="project" value="UniProtKB-KW"/>
</dbReference>
<dbReference type="Proteomes" id="UP000635477">
    <property type="component" value="Unassembled WGS sequence"/>
</dbReference>
<evidence type="ECO:0000313" key="3">
    <source>
        <dbReference type="Proteomes" id="UP000635477"/>
    </source>
</evidence>
<proteinExistence type="predicted"/>
<dbReference type="OrthoDB" id="542013at2759"/>
<dbReference type="AlphaFoldDB" id="A0A8H4UIW1"/>
<organism evidence="2 3">
    <name type="scientific">Fusarium zealandicum</name>
    <dbReference type="NCBI Taxonomy" id="1053134"/>
    <lineage>
        <taxon>Eukaryota</taxon>
        <taxon>Fungi</taxon>
        <taxon>Dikarya</taxon>
        <taxon>Ascomycota</taxon>
        <taxon>Pezizomycotina</taxon>
        <taxon>Sordariomycetes</taxon>
        <taxon>Hypocreomycetidae</taxon>
        <taxon>Hypocreales</taxon>
        <taxon>Nectriaceae</taxon>
        <taxon>Fusarium</taxon>
        <taxon>Fusarium staphyleae species complex</taxon>
    </lineage>
</organism>
<dbReference type="PRINTS" id="PR00081">
    <property type="entry name" value="GDHRDH"/>
</dbReference>
<dbReference type="Gene3D" id="3.40.50.720">
    <property type="entry name" value="NAD(P)-binding Rossmann-like Domain"/>
    <property type="match status" value="1"/>
</dbReference>
<dbReference type="InterPro" id="IPR002347">
    <property type="entry name" value="SDR_fam"/>
</dbReference>
<keyword evidence="3" id="KW-1185">Reference proteome</keyword>